<sequence length="333" mass="37151">MKTIEAKIYPVTNDLLASIEPYWTELFGTHDWLIGDVYKGLSLNFVNRVMFQDAAGLDAIRGKSVLYLANHQTAVESLLFIYLIGGITRTRVFAVAKEEHKSSWIGKLHRHSKRHRSGTPYDVILYFDRSKPASFLDILDGMGSLLQQRNKSILIHTEGKRALSCREATTKVSRKTLQLAMQANIPIVPVRFAGGLPVEQANSALTYPTGFGKQDIYVGSPIDPVELAKLDFSRQKEVVLSAINQLGVPVEEELPSRPNVPFKEEVRALAKRTGLSTELGPIMAALKQLPEPSRDFTELLQLLEGRGKVDEDRAANPWISEVPGLFEESGNRR</sequence>
<dbReference type="GO" id="GO:0016746">
    <property type="term" value="F:acyltransferase activity"/>
    <property type="evidence" value="ECO:0007669"/>
    <property type="project" value="UniProtKB-KW"/>
</dbReference>
<feature type="domain" description="Phospholipid/glycerol acyltransferase" evidence="1">
    <location>
        <begin position="65"/>
        <end position="195"/>
    </location>
</feature>
<evidence type="ECO:0000313" key="3">
    <source>
        <dbReference type="Proteomes" id="UP001596113"/>
    </source>
</evidence>
<evidence type="ECO:0000259" key="1">
    <source>
        <dbReference type="SMART" id="SM00563"/>
    </source>
</evidence>
<dbReference type="InterPro" id="IPR002123">
    <property type="entry name" value="Plipid/glycerol_acylTrfase"/>
</dbReference>
<dbReference type="RefSeq" id="WP_378131655.1">
    <property type="nucleotide sequence ID" value="NZ_JBHSMI010000015.1"/>
</dbReference>
<dbReference type="SUPFAM" id="SSF69593">
    <property type="entry name" value="Glycerol-3-phosphate (1)-acyltransferase"/>
    <property type="match status" value="1"/>
</dbReference>
<dbReference type="EMBL" id="JBHSMI010000015">
    <property type="protein sequence ID" value="MFC5402838.1"/>
    <property type="molecule type" value="Genomic_DNA"/>
</dbReference>
<protein>
    <submittedName>
        <fullName evidence="2">Lysophospholipid acyltransferase family protein</fullName>
    </submittedName>
</protein>
<accession>A0ABW0HP68</accession>
<dbReference type="Proteomes" id="UP001596113">
    <property type="component" value="Unassembled WGS sequence"/>
</dbReference>
<gene>
    <name evidence="2" type="ORF">ACFPOF_08800</name>
</gene>
<keyword evidence="2" id="KW-0012">Acyltransferase</keyword>
<comment type="caution">
    <text evidence="2">The sequence shown here is derived from an EMBL/GenBank/DDBJ whole genome shotgun (WGS) entry which is preliminary data.</text>
</comment>
<dbReference type="SMART" id="SM00563">
    <property type="entry name" value="PlsC"/>
    <property type="match status" value="1"/>
</dbReference>
<organism evidence="2 3">
    <name type="scientific">Cohnella soli</name>
    <dbReference type="NCBI Taxonomy" id="425005"/>
    <lineage>
        <taxon>Bacteria</taxon>
        <taxon>Bacillati</taxon>
        <taxon>Bacillota</taxon>
        <taxon>Bacilli</taxon>
        <taxon>Bacillales</taxon>
        <taxon>Paenibacillaceae</taxon>
        <taxon>Cohnella</taxon>
    </lineage>
</organism>
<keyword evidence="2" id="KW-0808">Transferase</keyword>
<keyword evidence="3" id="KW-1185">Reference proteome</keyword>
<proteinExistence type="predicted"/>
<name>A0ABW0HP68_9BACL</name>
<evidence type="ECO:0000313" key="2">
    <source>
        <dbReference type="EMBL" id="MFC5402838.1"/>
    </source>
</evidence>
<reference evidence="3" key="1">
    <citation type="journal article" date="2019" name="Int. J. Syst. Evol. Microbiol.">
        <title>The Global Catalogue of Microorganisms (GCM) 10K type strain sequencing project: providing services to taxonomists for standard genome sequencing and annotation.</title>
        <authorList>
            <consortium name="The Broad Institute Genomics Platform"/>
            <consortium name="The Broad Institute Genome Sequencing Center for Infectious Disease"/>
            <person name="Wu L."/>
            <person name="Ma J."/>
        </authorList>
    </citation>
    <scope>NUCLEOTIDE SEQUENCE [LARGE SCALE GENOMIC DNA]</scope>
    <source>
        <strain evidence="3">CGMCC 1.18575</strain>
    </source>
</reference>
<dbReference type="Pfam" id="PF01553">
    <property type="entry name" value="Acyltransferase"/>
    <property type="match status" value="1"/>
</dbReference>